<feature type="transmembrane region" description="Helical" evidence="9">
    <location>
        <begin position="345"/>
        <end position="376"/>
    </location>
</feature>
<comment type="subcellular location">
    <subcellularLocation>
        <location evidence="1">Cell membrane</location>
        <topology evidence="1">Multi-pass membrane protein</topology>
    </subcellularLocation>
</comment>
<sequence length="431" mass="47977">MMKVSFEDRHIKWGLLSLAVIICSIIVFFALYRFDALQSIAGVCASILAPFIYGLVMAYLLCPIYNVTVRGTYGLINRNGRNFSKALTISKGIGTVVALITLFVVISGILWMIIPGLIDSIVTIIDILPESMNSLTEWLNQKLQNYPEADIMLSRLINNFTQNAVSFVTETVLPEYTAIATTVSEGLMGIFTALTHMFAAVIICVYFLNIKDTFAAQSKKIVVAFFSEKAAKEIFEGASYTNKTFGRFINGKIIDSLIVGIICFICMTLFGWEYSLLISCIIGITNIIPFFGPFIGAIPSALLLLMVDTNQCIYFVIFILILQQIDGNIIEPKILGDSTGLASFWVLFAVLVGGGLFGFIGMIVGIPVFAVMYTYLSRLINGRLKRRGFSTDLSDYKVDSYRVKKKKDIKRKSIFRKGGRESEQDRNKEDT</sequence>
<keyword evidence="3" id="KW-0813">Transport</keyword>
<feature type="transmembrane region" description="Helical" evidence="9">
    <location>
        <begin position="253"/>
        <end position="270"/>
    </location>
</feature>
<feature type="compositionally biased region" description="Basic and acidic residues" evidence="8">
    <location>
        <begin position="418"/>
        <end position="431"/>
    </location>
</feature>
<evidence type="ECO:0000256" key="3">
    <source>
        <dbReference type="ARBA" id="ARBA00022448"/>
    </source>
</evidence>
<evidence type="ECO:0000256" key="2">
    <source>
        <dbReference type="ARBA" id="ARBA00009773"/>
    </source>
</evidence>
<reference evidence="10" key="1">
    <citation type="submission" date="2020-10" db="EMBL/GenBank/DDBJ databases">
        <authorList>
            <person name="Gilroy R."/>
        </authorList>
    </citation>
    <scope>NUCLEOTIDE SEQUENCE</scope>
    <source>
        <strain evidence="10">CHK176-22527</strain>
    </source>
</reference>
<dbReference type="PANTHER" id="PTHR21716">
    <property type="entry name" value="TRANSMEMBRANE PROTEIN"/>
    <property type="match status" value="1"/>
</dbReference>
<proteinExistence type="inferred from homology"/>
<evidence type="ECO:0000256" key="8">
    <source>
        <dbReference type="SAM" id="MobiDB-lite"/>
    </source>
</evidence>
<organism evidence="10 11">
    <name type="scientific">Candidatus Allocopromorpha excrementavium</name>
    <dbReference type="NCBI Taxonomy" id="2840741"/>
    <lineage>
        <taxon>Bacteria</taxon>
        <taxon>Bacillati</taxon>
        <taxon>Bacillota</taxon>
        <taxon>Clostridia</taxon>
        <taxon>Eubacteriales</taxon>
        <taxon>Eubacteriaceae</taxon>
        <taxon>Eubacteriaceae incertae sedis</taxon>
        <taxon>Candidatus Allocopromorpha</taxon>
    </lineage>
</organism>
<evidence type="ECO:0000313" key="11">
    <source>
        <dbReference type="Proteomes" id="UP000824159"/>
    </source>
</evidence>
<evidence type="ECO:0000256" key="4">
    <source>
        <dbReference type="ARBA" id="ARBA00022475"/>
    </source>
</evidence>
<comment type="similarity">
    <text evidence="2">Belongs to the autoinducer-2 exporter (AI-2E) (TC 2.A.86) family.</text>
</comment>
<comment type="caution">
    <text evidence="10">The sequence shown here is derived from an EMBL/GenBank/DDBJ whole genome shotgun (WGS) entry which is preliminary data.</text>
</comment>
<dbReference type="Pfam" id="PF01594">
    <property type="entry name" value="AI-2E_transport"/>
    <property type="match status" value="1"/>
</dbReference>
<evidence type="ECO:0000256" key="6">
    <source>
        <dbReference type="ARBA" id="ARBA00022989"/>
    </source>
</evidence>
<feature type="transmembrane region" description="Helical" evidence="9">
    <location>
        <begin position="86"/>
        <end position="114"/>
    </location>
</feature>
<feature type="transmembrane region" description="Helical" evidence="9">
    <location>
        <begin position="302"/>
        <end position="325"/>
    </location>
</feature>
<dbReference type="Proteomes" id="UP000824159">
    <property type="component" value="Unassembled WGS sequence"/>
</dbReference>
<keyword evidence="7 9" id="KW-0472">Membrane</keyword>
<feature type="transmembrane region" description="Helical" evidence="9">
    <location>
        <begin position="12"/>
        <end position="34"/>
    </location>
</feature>
<feature type="region of interest" description="Disordered" evidence="8">
    <location>
        <begin position="412"/>
        <end position="431"/>
    </location>
</feature>
<evidence type="ECO:0000313" key="10">
    <source>
        <dbReference type="EMBL" id="HIT99367.1"/>
    </source>
</evidence>
<keyword evidence="5 9" id="KW-0812">Transmembrane</keyword>
<evidence type="ECO:0000256" key="5">
    <source>
        <dbReference type="ARBA" id="ARBA00022692"/>
    </source>
</evidence>
<evidence type="ECO:0000256" key="1">
    <source>
        <dbReference type="ARBA" id="ARBA00004651"/>
    </source>
</evidence>
<feature type="transmembrane region" description="Helical" evidence="9">
    <location>
        <begin position="276"/>
        <end position="295"/>
    </location>
</feature>
<reference evidence="10" key="2">
    <citation type="journal article" date="2021" name="PeerJ">
        <title>Extensive microbial diversity within the chicken gut microbiome revealed by metagenomics and culture.</title>
        <authorList>
            <person name="Gilroy R."/>
            <person name="Ravi A."/>
            <person name="Getino M."/>
            <person name="Pursley I."/>
            <person name="Horton D.L."/>
            <person name="Alikhan N.F."/>
            <person name="Baker D."/>
            <person name="Gharbi K."/>
            <person name="Hall N."/>
            <person name="Watson M."/>
            <person name="Adriaenssens E.M."/>
            <person name="Foster-Nyarko E."/>
            <person name="Jarju S."/>
            <person name="Secka A."/>
            <person name="Antonio M."/>
            <person name="Oren A."/>
            <person name="Chaudhuri R.R."/>
            <person name="La Ragione R."/>
            <person name="Hildebrand F."/>
            <person name="Pallen M.J."/>
        </authorList>
    </citation>
    <scope>NUCLEOTIDE SEQUENCE</scope>
    <source>
        <strain evidence="10">CHK176-22527</strain>
    </source>
</reference>
<gene>
    <name evidence="10" type="ORF">IAD12_03830</name>
</gene>
<protein>
    <submittedName>
        <fullName evidence="10">AI-2E family transporter</fullName>
    </submittedName>
</protein>
<dbReference type="AlphaFoldDB" id="A0A9D1HE82"/>
<dbReference type="GO" id="GO:0005886">
    <property type="term" value="C:plasma membrane"/>
    <property type="evidence" value="ECO:0007669"/>
    <property type="project" value="UniProtKB-SubCell"/>
</dbReference>
<feature type="transmembrane region" description="Helical" evidence="9">
    <location>
        <begin position="187"/>
        <end position="210"/>
    </location>
</feature>
<evidence type="ECO:0000256" key="7">
    <source>
        <dbReference type="ARBA" id="ARBA00023136"/>
    </source>
</evidence>
<accession>A0A9D1HE82</accession>
<dbReference type="InterPro" id="IPR002549">
    <property type="entry name" value="AI-2E-like"/>
</dbReference>
<keyword evidence="4" id="KW-1003">Cell membrane</keyword>
<dbReference type="PANTHER" id="PTHR21716:SF53">
    <property type="entry name" value="PERMEASE PERM-RELATED"/>
    <property type="match status" value="1"/>
</dbReference>
<feature type="transmembrane region" description="Helical" evidence="9">
    <location>
        <begin position="40"/>
        <end position="65"/>
    </location>
</feature>
<evidence type="ECO:0000256" key="9">
    <source>
        <dbReference type="SAM" id="Phobius"/>
    </source>
</evidence>
<name>A0A9D1HE82_9FIRM</name>
<dbReference type="EMBL" id="DVLX01000040">
    <property type="protein sequence ID" value="HIT99367.1"/>
    <property type="molecule type" value="Genomic_DNA"/>
</dbReference>
<keyword evidence="6 9" id="KW-1133">Transmembrane helix</keyword>
<dbReference type="GO" id="GO:0055085">
    <property type="term" value="P:transmembrane transport"/>
    <property type="evidence" value="ECO:0007669"/>
    <property type="project" value="TreeGrafter"/>
</dbReference>